<feature type="non-terminal residue" evidence="1">
    <location>
        <position position="1"/>
    </location>
</feature>
<evidence type="ECO:0000313" key="1">
    <source>
        <dbReference type="EMBL" id="CAG5122481.1"/>
    </source>
</evidence>
<gene>
    <name evidence="1" type="ORF">CUNI_LOCUS8039</name>
</gene>
<sequence length="165" mass="18922">LSENQLYIDVHWFFMESSHAYTDLDIDQIYSATTPESLLKHRLEAKIKEVQTDSQPLKLASQEPDESDRYLAEVFKNGISVQKYWLMGGNYTFCLPQKCNVLARYPKFPTLCQPNGFQKGMRIVVDLTASHKDVYAEAMIEKAGLGGDLRLQYSIPEEEINTHID</sequence>
<accession>A0A8S3Z5M2</accession>
<dbReference type="Proteomes" id="UP000678393">
    <property type="component" value="Unassembled WGS sequence"/>
</dbReference>
<dbReference type="OrthoDB" id="6145267at2759"/>
<proteinExistence type="predicted"/>
<organism evidence="1 2">
    <name type="scientific">Candidula unifasciata</name>
    <dbReference type="NCBI Taxonomy" id="100452"/>
    <lineage>
        <taxon>Eukaryota</taxon>
        <taxon>Metazoa</taxon>
        <taxon>Spiralia</taxon>
        <taxon>Lophotrochozoa</taxon>
        <taxon>Mollusca</taxon>
        <taxon>Gastropoda</taxon>
        <taxon>Heterobranchia</taxon>
        <taxon>Euthyneura</taxon>
        <taxon>Panpulmonata</taxon>
        <taxon>Eupulmonata</taxon>
        <taxon>Stylommatophora</taxon>
        <taxon>Helicina</taxon>
        <taxon>Helicoidea</taxon>
        <taxon>Geomitridae</taxon>
        <taxon>Candidula</taxon>
    </lineage>
</organism>
<feature type="non-terminal residue" evidence="1">
    <location>
        <position position="165"/>
    </location>
</feature>
<protein>
    <submittedName>
        <fullName evidence="1">Uncharacterized protein</fullName>
    </submittedName>
</protein>
<dbReference type="AlphaFoldDB" id="A0A8S3Z5M2"/>
<dbReference type="EMBL" id="CAJHNH020001302">
    <property type="protein sequence ID" value="CAG5122481.1"/>
    <property type="molecule type" value="Genomic_DNA"/>
</dbReference>
<keyword evidence="2" id="KW-1185">Reference proteome</keyword>
<comment type="caution">
    <text evidence="1">The sequence shown here is derived from an EMBL/GenBank/DDBJ whole genome shotgun (WGS) entry which is preliminary data.</text>
</comment>
<reference evidence="1" key="1">
    <citation type="submission" date="2021-04" db="EMBL/GenBank/DDBJ databases">
        <authorList>
            <consortium name="Molecular Ecology Group"/>
        </authorList>
    </citation>
    <scope>NUCLEOTIDE SEQUENCE</scope>
</reference>
<name>A0A8S3Z5M2_9EUPU</name>
<evidence type="ECO:0000313" key="2">
    <source>
        <dbReference type="Proteomes" id="UP000678393"/>
    </source>
</evidence>